<evidence type="ECO:0008006" key="9">
    <source>
        <dbReference type="Google" id="ProtNLM"/>
    </source>
</evidence>
<dbReference type="InterPro" id="IPR007019">
    <property type="entry name" value="SURF6"/>
</dbReference>
<dbReference type="AlphaFoldDB" id="A0AA39TCE3"/>
<feature type="compositionally biased region" description="Basic and acidic residues" evidence="4">
    <location>
        <begin position="381"/>
        <end position="390"/>
    </location>
</feature>
<feature type="compositionally biased region" description="Basic and acidic residues" evidence="4">
    <location>
        <begin position="349"/>
        <end position="371"/>
    </location>
</feature>
<comment type="caution">
    <text evidence="7">The sequence shown here is derived from an EMBL/GenBank/DDBJ whole genome shotgun (WGS) entry which is preliminary data.</text>
</comment>
<evidence type="ECO:0000256" key="1">
    <source>
        <dbReference type="ARBA" id="ARBA00004123"/>
    </source>
</evidence>
<accession>A0AA39TCE3</accession>
<dbReference type="EMBL" id="JAUESC010000001">
    <property type="protein sequence ID" value="KAK0606559.1"/>
    <property type="molecule type" value="Genomic_DNA"/>
</dbReference>
<proteinExistence type="inferred from homology"/>
<dbReference type="Pfam" id="PF15459">
    <property type="entry name" value="RRP14"/>
    <property type="match status" value="1"/>
</dbReference>
<dbReference type="SUPFAM" id="SSF46689">
    <property type="entry name" value="Homeodomain-like"/>
    <property type="match status" value="1"/>
</dbReference>
<dbReference type="SMART" id="SM00717">
    <property type="entry name" value="SANT"/>
    <property type="match status" value="2"/>
</dbReference>
<feature type="domain" description="HTH myb-type" evidence="6">
    <location>
        <begin position="15"/>
        <end position="44"/>
    </location>
</feature>
<feature type="domain" description="Myb-like" evidence="5">
    <location>
        <begin position="11"/>
        <end position="95"/>
    </location>
</feature>
<dbReference type="GO" id="GO:0005730">
    <property type="term" value="C:nucleolus"/>
    <property type="evidence" value="ECO:0007669"/>
    <property type="project" value="TreeGrafter"/>
</dbReference>
<dbReference type="InterPro" id="IPR001005">
    <property type="entry name" value="SANT/Myb"/>
</dbReference>
<dbReference type="PANTHER" id="PTHR14369:SF0">
    <property type="entry name" value="SURFEIT LOCUS PROTEIN 6"/>
    <property type="match status" value="1"/>
</dbReference>
<dbReference type="PROSITE" id="PS50090">
    <property type="entry name" value="MYB_LIKE"/>
    <property type="match status" value="1"/>
</dbReference>
<feature type="domain" description="HTH myb-type" evidence="6">
    <location>
        <begin position="45"/>
        <end position="99"/>
    </location>
</feature>
<name>A0AA39TCE3_ACESA</name>
<feature type="region of interest" description="Disordered" evidence="4">
    <location>
        <begin position="349"/>
        <end position="413"/>
    </location>
</feature>
<keyword evidence="8" id="KW-1185">Reference proteome</keyword>
<comment type="subcellular location">
    <subcellularLocation>
        <location evidence="1">Nucleus</location>
    </subcellularLocation>
</comment>
<comment type="similarity">
    <text evidence="2">Belongs to the SURF6 family.</text>
</comment>
<dbReference type="GO" id="GO:0003723">
    <property type="term" value="F:RNA binding"/>
    <property type="evidence" value="ECO:0007669"/>
    <property type="project" value="TreeGrafter"/>
</dbReference>
<dbReference type="GO" id="GO:0003677">
    <property type="term" value="F:DNA binding"/>
    <property type="evidence" value="ECO:0007669"/>
    <property type="project" value="TreeGrafter"/>
</dbReference>
<gene>
    <name evidence="7" type="ORF">LWI29_000640</name>
</gene>
<sequence>MAGQLGWGIIEEGWRKGPWTSEEDRLLIEYVRLHGEGRWNSVARLADLKRGQITEHEESIILDLHARWGNRWSTIARSLPGRTDNEIKNYWRTHFKKKAKISGSAADNSDKAKNNRLLKRQQFHQQQQQQHEQQQVLQQQQQQQQQMMQLNQLDMKKIMFLLDENYEQKSTISPIYLPQPRQEMVGTNLYFDHEQVQQAAAGSFFNYNSMPNNNNSAASVSTAETATSNEDILWDDLWNLDDFHVNFSGACATSKASLHNLNPKPFSLSLYRLSLLVSTNNNHHQQMGREKRKTVNEASPTVDLKSIIHQHSLFFDTLVELIPAKFYLPVDDDEKPWFQGLSKGEKALAKKESRENIKKARRDRLDPEKSNKTTLDLLKQNLEKEKSNRESDDDEEEIEIKPMMMSDLEGDNRSVTYEELRQRLHRKIEELRGGRNSGSSDKAKKIELKREKREIHQKKRKREFGSGEKKPTTSNPSDKVEKDITEASKELAFSHVKIGNEDKHGKNKKRKLSKTKELEMARKLEEAKKDPEKGEVIAKKHSWKAATSRAAGIKVHDDPKLLKQSLHKEKKRHQKNVEKWNERIGTTQKLKADKQQKRSENIGERIHQKKMRKIEKREKKLMRPGFEGRKEGFVNQNAA</sequence>
<dbReference type="Pfam" id="PF00249">
    <property type="entry name" value="Myb_DNA-binding"/>
    <property type="match status" value="2"/>
</dbReference>
<evidence type="ECO:0000313" key="7">
    <source>
        <dbReference type="EMBL" id="KAK0606559.1"/>
    </source>
</evidence>
<dbReference type="PROSITE" id="PS51294">
    <property type="entry name" value="HTH_MYB"/>
    <property type="match status" value="2"/>
</dbReference>
<feature type="compositionally biased region" description="Basic and acidic residues" evidence="4">
    <location>
        <begin position="441"/>
        <end position="454"/>
    </location>
</feature>
<dbReference type="InterPro" id="IPR029188">
    <property type="entry name" value="Rrp14_N"/>
</dbReference>
<dbReference type="InterPro" id="IPR017930">
    <property type="entry name" value="Myb_dom"/>
</dbReference>
<organism evidence="7 8">
    <name type="scientific">Acer saccharum</name>
    <name type="common">Sugar maple</name>
    <dbReference type="NCBI Taxonomy" id="4024"/>
    <lineage>
        <taxon>Eukaryota</taxon>
        <taxon>Viridiplantae</taxon>
        <taxon>Streptophyta</taxon>
        <taxon>Embryophyta</taxon>
        <taxon>Tracheophyta</taxon>
        <taxon>Spermatophyta</taxon>
        <taxon>Magnoliopsida</taxon>
        <taxon>eudicotyledons</taxon>
        <taxon>Gunneridae</taxon>
        <taxon>Pentapetalae</taxon>
        <taxon>rosids</taxon>
        <taxon>malvids</taxon>
        <taxon>Sapindales</taxon>
        <taxon>Sapindaceae</taxon>
        <taxon>Hippocastanoideae</taxon>
        <taxon>Acereae</taxon>
        <taxon>Acer</taxon>
    </lineage>
</organism>
<evidence type="ECO:0000259" key="5">
    <source>
        <dbReference type="PROSITE" id="PS50090"/>
    </source>
</evidence>
<dbReference type="PANTHER" id="PTHR14369">
    <property type="entry name" value="SURFEIT LOCUS PROTEIN 6"/>
    <property type="match status" value="1"/>
</dbReference>
<feature type="compositionally biased region" description="Basic and acidic residues" evidence="4">
    <location>
        <begin position="478"/>
        <end position="489"/>
    </location>
</feature>
<dbReference type="Pfam" id="PF04935">
    <property type="entry name" value="SURF6"/>
    <property type="match status" value="1"/>
</dbReference>
<dbReference type="Gene3D" id="1.10.10.60">
    <property type="entry name" value="Homeodomain-like"/>
    <property type="match status" value="2"/>
</dbReference>
<evidence type="ECO:0000256" key="3">
    <source>
        <dbReference type="ARBA" id="ARBA00023242"/>
    </source>
</evidence>
<evidence type="ECO:0000256" key="4">
    <source>
        <dbReference type="SAM" id="MobiDB-lite"/>
    </source>
</evidence>
<reference evidence="7" key="1">
    <citation type="journal article" date="2022" name="Plant J.">
        <title>Strategies of tolerance reflected in two North American maple genomes.</title>
        <authorList>
            <person name="McEvoy S.L."/>
            <person name="Sezen U.U."/>
            <person name="Trouern-Trend A."/>
            <person name="McMahon S.M."/>
            <person name="Schaberg P.G."/>
            <person name="Yang J."/>
            <person name="Wegrzyn J.L."/>
            <person name="Swenson N.G."/>
        </authorList>
    </citation>
    <scope>NUCLEOTIDE SEQUENCE</scope>
    <source>
        <strain evidence="7">NS2018</strain>
    </source>
</reference>
<dbReference type="FunFam" id="1.10.10.60:FF:000517">
    <property type="entry name" value="MYB-related transcription factor"/>
    <property type="match status" value="1"/>
</dbReference>
<evidence type="ECO:0000259" key="6">
    <source>
        <dbReference type="PROSITE" id="PS51294"/>
    </source>
</evidence>
<evidence type="ECO:0000256" key="2">
    <source>
        <dbReference type="ARBA" id="ARBA00005904"/>
    </source>
</evidence>
<feature type="compositionally biased region" description="Basic and acidic residues" evidence="4">
    <location>
        <begin position="514"/>
        <end position="538"/>
    </location>
</feature>
<reference evidence="7" key="2">
    <citation type="submission" date="2023-06" db="EMBL/GenBank/DDBJ databases">
        <authorList>
            <person name="Swenson N.G."/>
            <person name="Wegrzyn J.L."/>
            <person name="Mcevoy S.L."/>
        </authorList>
    </citation>
    <scope>NUCLEOTIDE SEQUENCE</scope>
    <source>
        <strain evidence="7">NS2018</strain>
        <tissue evidence="7">Leaf</tissue>
    </source>
</reference>
<dbReference type="Proteomes" id="UP001168877">
    <property type="component" value="Unassembled WGS sequence"/>
</dbReference>
<feature type="compositionally biased region" description="Basic and acidic residues" evidence="4">
    <location>
        <begin position="590"/>
        <end position="606"/>
    </location>
</feature>
<feature type="compositionally biased region" description="Basic residues" evidence="4">
    <location>
        <begin position="607"/>
        <end position="622"/>
    </location>
</feature>
<protein>
    <recommendedName>
        <fullName evidence="9">MYB transcription factor</fullName>
    </recommendedName>
</protein>
<keyword evidence="3" id="KW-0539">Nucleus</keyword>
<dbReference type="InterPro" id="IPR029190">
    <property type="entry name" value="Rrp14/SURF6_C"/>
</dbReference>
<evidence type="ECO:0000313" key="8">
    <source>
        <dbReference type="Proteomes" id="UP001168877"/>
    </source>
</evidence>
<feature type="region of interest" description="Disordered" evidence="4">
    <location>
        <begin position="428"/>
        <end position="639"/>
    </location>
</feature>
<dbReference type="GO" id="GO:0042273">
    <property type="term" value="P:ribosomal large subunit biogenesis"/>
    <property type="evidence" value="ECO:0007669"/>
    <property type="project" value="TreeGrafter"/>
</dbReference>
<dbReference type="InterPro" id="IPR009057">
    <property type="entry name" value="Homeodomain-like_sf"/>
</dbReference>
<dbReference type="CDD" id="cd00167">
    <property type="entry name" value="SANT"/>
    <property type="match status" value="1"/>
</dbReference>
<dbReference type="GO" id="GO:0042274">
    <property type="term" value="P:ribosomal small subunit biogenesis"/>
    <property type="evidence" value="ECO:0007669"/>
    <property type="project" value="TreeGrafter"/>
</dbReference>